<name>A0A517NMU2_9BACT</name>
<dbReference type="OrthoDB" id="254495at2"/>
<feature type="domain" description="Type II/III secretion system secretin-like" evidence="2">
    <location>
        <begin position="163"/>
        <end position="343"/>
    </location>
</feature>
<evidence type="ECO:0000256" key="1">
    <source>
        <dbReference type="RuleBase" id="RU004003"/>
    </source>
</evidence>
<proteinExistence type="inferred from homology"/>
<dbReference type="Pfam" id="PF00263">
    <property type="entry name" value="Secretin"/>
    <property type="match status" value="1"/>
</dbReference>
<gene>
    <name evidence="3" type="ORF">K239x_03830</name>
</gene>
<reference evidence="3 4" key="1">
    <citation type="submission" date="2019-02" db="EMBL/GenBank/DDBJ databases">
        <title>Deep-cultivation of Planctomycetes and their phenomic and genomic characterization uncovers novel biology.</title>
        <authorList>
            <person name="Wiegand S."/>
            <person name="Jogler M."/>
            <person name="Boedeker C."/>
            <person name="Pinto D."/>
            <person name="Vollmers J."/>
            <person name="Rivas-Marin E."/>
            <person name="Kohn T."/>
            <person name="Peeters S.H."/>
            <person name="Heuer A."/>
            <person name="Rast P."/>
            <person name="Oberbeckmann S."/>
            <person name="Bunk B."/>
            <person name="Jeske O."/>
            <person name="Meyerdierks A."/>
            <person name="Storesund J.E."/>
            <person name="Kallscheuer N."/>
            <person name="Luecker S."/>
            <person name="Lage O.M."/>
            <person name="Pohl T."/>
            <person name="Merkel B.J."/>
            <person name="Hornburger P."/>
            <person name="Mueller R.-W."/>
            <person name="Bruemmer F."/>
            <person name="Labrenz M."/>
            <person name="Spormann A.M."/>
            <person name="Op den Camp H."/>
            <person name="Overmann J."/>
            <person name="Amann R."/>
            <person name="Jetten M.S.M."/>
            <person name="Mascher T."/>
            <person name="Medema M.H."/>
            <person name="Devos D.P."/>
            <person name="Kaster A.-K."/>
            <person name="Ovreas L."/>
            <person name="Rohde M."/>
            <person name="Galperin M.Y."/>
            <person name="Jogler C."/>
        </authorList>
    </citation>
    <scope>NUCLEOTIDE SEQUENCE [LARGE SCALE GENOMIC DNA]</scope>
    <source>
        <strain evidence="3 4">K23_9</strain>
    </source>
</reference>
<keyword evidence="4" id="KW-1185">Reference proteome</keyword>
<dbReference type="AlphaFoldDB" id="A0A517NMU2"/>
<dbReference type="InterPro" id="IPR004846">
    <property type="entry name" value="T2SS/T3SS_dom"/>
</dbReference>
<dbReference type="EMBL" id="CP036526">
    <property type="protein sequence ID" value="QDT08444.1"/>
    <property type="molecule type" value="Genomic_DNA"/>
</dbReference>
<comment type="similarity">
    <text evidence="1">Belongs to the bacterial secretin family.</text>
</comment>
<dbReference type="GO" id="GO:0009306">
    <property type="term" value="P:protein secretion"/>
    <property type="evidence" value="ECO:0007669"/>
    <property type="project" value="InterPro"/>
</dbReference>
<protein>
    <submittedName>
        <fullName evidence="3">Bacterial type II and III secretion system protein</fullName>
    </submittedName>
</protein>
<dbReference type="InterPro" id="IPR001775">
    <property type="entry name" value="GspD/PilQ"/>
</dbReference>
<dbReference type="PRINTS" id="PR00811">
    <property type="entry name" value="BCTERIALGSPD"/>
</dbReference>
<accession>A0A517NMU2</accession>
<evidence type="ECO:0000313" key="3">
    <source>
        <dbReference type="EMBL" id="QDT08444.1"/>
    </source>
</evidence>
<organism evidence="3 4">
    <name type="scientific">Stieleria marina</name>
    <dbReference type="NCBI Taxonomy" id="1930275"/>
    <lineage>
        <taxon>Bacteria</taxon>
        <taxon>Pseudomonadati</taxon>
        <taxon>Planctomycetota</taxon>
        <taxon>Planctomycetia</taxon>
        <taxon>Pirellulales</taxon>
        <taxon>Pirellulaceae</taxon>
        <taxon>Stieleria</taxon>
    </lineage>
</organism>
<sequence>MRSLPFCKESCCMDYRRLSWSLAALICIWATFSSPSLSQETGLLDSQATNRQFNRGPAVQAVGMTTPARMLNRATDRSLPKQIRVKIHYLIVDEESRTAVYDLLSSDSVSLVTQKLPEKSLPTEFVQKGSDLQSSRTMSTTSCVATSVIDGQKRDEILTQITQSAGAKISSAPTIILLDGNEGQMDEIVQRPFVVGMPPASQENPSITSSSAVANSATPTIQVVDEGTSIRVRAISRDDTYVHLANEVISKQIIGVENTKVFGREKSAVLQRPIQQVETAVAAVEMQFGQTLLIDPYIARDVEVEIEREVPIFGKIPYVNRSFKNTAKATKTTNWLIMVQPTLDTSVVLQVSATSAMEIR</sequence>
<dbReference type="Proteomes" id="UP000319817">
    <property type="component" value="Chromosome"/>
</dbReference>
<evidence type="ECO:0000313" key="4">
    <source>
        <dbReference type="Proteomes" id="UP000319817"/>
    </source>
</evidence>
<evidence type="ECO:0000259" key="2">
    <source>
        <dbReference type="Pfam" id="PF00263"/>
    </source>
</evidence>